<reference evidence="4" key="1">
    <citation type="submission" date="2016-04" db="EMBL/GenBank/DDBJ databases">
        <authorList>
            <person name="Evans L.H."/>
            <person name="Alamgir A."/>
            <person name="Owens N."/>
            <person name="Weber N.D."/>
            <person name="Virtaneva K."/>
            <person name="Barbian K."/>
            <person name="Babar A."/>
            <person name="Rosenke K."/>
        </authorList>
    </citation>
    <scope>NUCLEOTIDE SEQUENCE</scope>
    <source>
        <strain evidence="4">86</strain>
    </source>
</reference>
<keyword evidence="1" id="KW-0813">Transport</keyword>
<feature type="transmembrane region" description="Helical" evidence="3">
    <location>
        <begin position="45"/>
        <end position="67"/>
    </location>
</feature>
<evidence type="ECO:0000256" key="3">
    <source>
        <dbReference type="SAM" id="Phobius"/>
    </source>
</evidence>
<protein>
    <recommendedName>
        <fullName evidence="1">ATP synthase protein I</fullName>
    </recommendedName>
</protein>
<evidence type="ECO:0000256" key="1">
    <source>
        <dbReference type="PIRNR" id="PIRNR032126"/>
    </source>
</evidence>
<keyword evidence="1" id="KW-0406">Ion transport</keyword>
<keyword evidence="3" id="KW-1133">Transmembrane helix</keyword>
<feature type="transmembrane region" description="Helical" evidence="3">
    <location>
        <begin position="73"/>
        <end position="94"/>
    </location>
</feature>
<dbReference type="AlphaFoldDB" id="A0A212JV05"/>
<proteinExistence type="inferred from homology"/>
<dbReference type="EMBL" id="FLUO01000001">
    <property type="protein sequence ID" value="SBW03289.1"/>
    <property type="molecule type" value="Genomic_DNA"/>
</dbReference>
<organism evidence="4">
    <name type="scientific">uncultured Alphaproteobacteria bacterium</name>
    <dbReference type="NCBI Taxonomy" id="91750"/>
    <lineage>
        <taxon>Bacteria</taxon>
        <taxon>Pseudomonadati</taxon>
        <taxon>Pseudomonadota</taxon>
        <taxon>Alphaproteobacteria</taxon>
        <taxon>environmental samples</taxon>
    </lineage>
</organism>
<keyword evidence="1 3" id="KW-0472">Membrane</keyword>
<comment type="function">
    <text evidence="1">A possible function for this protein is to guide the assembly of the membrane sector of the ATPase enzyme complex.</text>
</comment>
<keyword evidence="3" id="KW-0812">Transmembrane</keyword>
<evidence type="ECO:0000256" key="2">
    <source>
        <dbReference type="SAM" id="MobiDB-lite"/>
    </source>
</evidence>
<dbReference type="PIRSF" id="PIRSF032126">
    <property type="entry name" value="F0F1_ATP_synthase_subunit_I"/>
    <property type="match status" value="1"/>
</dbReference>
<comment type="similarity">
    <text evidence="1">Belongs to the bacterial AtpI family.</text>
</comment>
<dbReference type="GO" id="GO:1902600">
    <property type="term" value="P:proton transmembrane transport"/>
    <property type="evidence" value="ECO:0007669"/>
    <property type="project" value="UniProtKB-KW"/>
</dbReference>
<gene>
    <name evidence="4" type="primary">atpI</name>
    <name evidence="4" type="ORF">KL86APRO_11705</name>
</gene>
<evidence type="ECO:0000313" key="4">
    <source>
        <dbReference type="EMBL" id="SBW03289.1"/>
    </source>
</evidence>
<dbReference type="InterPro" id="IPR016989">
    <property type="entry name" value="Atp1_alphaprobac"/>
</dbReference>
<accession>A0A212JV05</accession>
<sequence>MAPGDDDASQRLKDLSSRVRAARSEAGLDPAPQPQRGSAAGPMGLGFRIAVEMVVSTAVGCGLGYGADVWLDSAPWGMVVGLGFGFAAGIMTIYRVVKGYDEAVGLGRASRAHDDEPPAAN</sequence>
<name>A0A212JV05_9PROT</name>
<dbReference type="GO" id="GO:0045259">
    <property type="term" value="C:proton-transporting ATP synthase complex"/>
    <property type="evidence" value="ECO:0007669"/>
    <property type="project" value="UniProtKB-UniRule"/>
</dbReference>
<dbReference type="Pfam" id="PF09527">
    <property type="entry name" value="ATPase_gene1"/>
    <property type="match status" value="1"/>
</dbReference>
<feature type="compositionally biased region" description="Basic and acidic residues" evidence="2">
    <location>
        <begin position="8"/>
        <end position="17"/>
    </location>
</feature>
<dbReference type="InterPro" id="IPR032820">
    <property type="entry name" value="ATPase_put"/>
</dbReference>
<feature type="region of interest" description="Disordered" evidence="2">
    <location>
        <begin position="1"/>
        <end position="39"/>
    </location>
</feature>
<keyword evidence="1" id="KW-0375">Hydrogen ion transport</keyword>